<feature type="compositionally biased region" description="Low complexity" evidence="2">
    <location>
        <begin position="318"/>
        <end position="335"/>
    </location>
</feature>
<dbReference type="Proteomes" id="UP001224775">
    <property type="component" value="Unassembled WGS sequence"/>
</dbReference>
<feature type="region of interest" description="Disordered" evidence="2">
    <location>
        <begin position="318"/>
        <end position="346"/>
    </location>
</feature>
<feature type="region of interest" description="Disordered" evidence="2">
    <location>
        <begin position="21"/>
        <end position="80"/>
    </location>
</feature>
<gene>
    <name evidence="3" type="ORF">QTG54_001406</name>
</gene>
<evidence type="ECO:0000256" key="1">
    <source>
        <dbReference type="PROSITE-ProRule" id="PRU00339"/>
    </source>
</evidence>
<dbReference type="PROSITE" id="PS50005">
    <property type="entry name" value="TPR"/>
    <property type="match status" value="1"/>
</dbReference>
<feature type="region of interest" description="Disordered" evidence="2">
    <location>
        <begin position="108"/>
        <end position="169"/>
    </location>
</feature>
<dbReference type="InterPro" id="IPR011990">
    <property type="entry name" value="TPR-like_helical_dom_sf"/>
</dbReference>
<reference evidence="3" key="1">
    <citation type="submission" date="2023-06" db="EMBL/GenBank/DDBJ databases">
        <title>Survivors Of The Sea: Transcriptome response of Skeletonema marinoi to long-term dormancy.</title>
        <authorList>
            <person name="Pinder M.I.M."/>
            <person name="Kourtchenko O."/>
            <person name="Robertson E.K."/>
            <person name="Larsson T."/>
            <person name="Maumus F."/>
            <person name="Osuna-Cruz C.M."/>
            <person name="Vancaester E."/>
            <person name="Stenow R."/>
            <person name="Vandepoele K."/>
            <person name="Ploug H."/>
            <person name="Bruchert V."/>
            <person name="Godhe A."/>
            <person name="Topel M."/>
        </authorList>
    </citation>
    <scope>NUCLEOTIDE SEQUENCE</scope>
    <source>
        <strain evidence="3">R05AC</strain>
    </source>
</reference>
<name>A0AAD8YJF5_9STRA</name>
<proteinExistence type="predicted"/>
<dbReference type="EMBL" id="JATAAI010000002">
    <property type="protein sequence ID" value="KAK1747443.1"/>
    <property type="molecule type" value="Genomic_DNA"/>
</dbReference>
<keyword evidence="4" id="KW-1185">Reference proteome</keyword>
<dbReference type="Gene3D" id="1.25.40.10">
    <property type="entry name" value="Tetratricopeptide repeat domain"/>
    <property type="match status" value="1"/>
</dbReference>
<sequence length="558" mass="61708">MDVFGSRNNNVTIMTFNPFKTTSAKSSKSSPHHKQHVTDNDSWHSQPPQSVPSSGPLSWFSSGWTPSSTTTPQSMPTDNKQTIATSVSPASALAAPASPMIMLRASHSEGDMNTTNIATVASNERTDGHKDRDRTTIKSNVGNDLPSYPEQRIHQQQQQQHMNNQSDRDANEKLLEDFPPKANRTLLEEFPSKHNQNKETDTINNSSAARKRIKPCIGDLEEAYPGFALYQTARVQYCLGKYNEALDATTECLAFQKLALGSSKASSTSPKLRPRPSIKTANSAKTDDDSNNDMTALDLRSTFVTGVGRSMLGVVQSMKTSSSDSGTSTSAQKQQQSHHHASPHPMLSNSMATIIAQYPLHPCIAQTLLLRGRVLADCGLYGLDFNGDTDFSLLLQAIRNVEMAVAILRKIDQEFDLATSLVLLGTLRSLLGHFDEADRAYKEALSLFRVLRLAAKYDQSQAIDEESAAMYKISMRRINEGAADAFYRRGKLYQSRRMHKEAFQCYHKSLTLSKCNGAKRRDGCVRRVVRCMKNRSAIESIVSSYIDGSQCSIAYCDI</sequence>
<evidence type="ECO:0000313" key="3">
    <source>
        <dbReference type="EMBL" id="KAK1747443.1"/>
    </source>
</evidence>
<dbReference type="SUPFAM" id="SSF48452">
    <property type="entry name" value="TPR-like"/>
    <property type="match status" value="1"/>
</dbReference>
<feature type="compositionally biased region" description="Low complexity" evidence="2">
    <location>
        <begin position="43"/>
        <end position="77"/>
    </location>
</feature>
<feature type="region of interest" description="Disordered" evidence="2">
    <location>
        <begin position="263"/>
        <end position="293"/>
    </location>
</feature>
<feature type="compositionally biased region" description="Polar residues" evidence="2">
    <location>
        <begin position="111"/>
        <end position="123"/>
    </location>
</feature>
<feature type="repeat" description="TPR" evidence="1">
    <location>
        <begin position="483"/>
        <end position="516"/>
    </location>
</feature>
<feature type="compositionally biased region" description="Basic and acidic residues" evidence="2">
    <location>
        <begin position="124"/>
        <end position="136"/>
    </location>
</feature>
<dbReference type="InterPro" id="IPR019734">
    <property type="entry name" value="TPR_rpt"/>
</dbReference>
<organism evidence="3 4">
    <name type="scientific">Skeletonema marinoi</name>
    <dbReference type="NCBI Taxonomy" id="267567"/>
    <lineage>
        <taxon>Eukaryota</taxon>
        <taxon>Sar</taxon>
        <taxon>Stramenopiles</taxon>
        <taxon>Ochrophyta</taxon>
        <taxon>Bacillariophyta</taxon>
        <taxon>Coscinodiscophyceae</taxon>
        <taxon>Thalassiosirophycidae</taxon>
        <taxon>Thalassiosirales</taxon>
        <taxon>Skeletonemataceae</taxon>
        <taxon>Skeletonema</taxon>
        <taxon>Skeletonema marinoi-dohrnii complex</taxon>
    </lineage>
</organism>
<comment type="caution">
    <text evidence="3">The sequence shown here is derived from an EMBL/GenBank/DDBJ whole genome shotgun (WGS) entry which is preliminary data.</text>
</comment>
<keyword evidence="1" id="KW-0802">TPR repeat</keyword>
<accession>A0AAD8YJF5</accession>
<evidence type="ECO:0000256" key="2">
    <source>
        <dbReference type="SAM" id="MobiDB-lite"/>
    </source>
</evidence>
<dbReference type="AlphaFoldDB" id="A0AAD8YJF5"/>
<dbReference type="Pfam" id="PF13181">
    <property type="entry name" value="TPR_8"/>
    <property type="match status" value="1"/>
</dbReference>
<dbReference type="SMART" id="SM00028">
    <property type="entry name" value="TPR"/>
    <property type="match status" value="3"/>
</dbReference>
<protein>
    <submittedName>
        <fullName evidence="3">Uncharacterized protein</fullName>
    </submittedName>
</protein>
<evidence type="ECO:0000313" key="4">
    <source>
        <dbReference type="Proteomes" id="UP001224775"/>
    </source>
</evidence>